<proteinExistence type="predicted"/>
<feature type="region of interest" description="Disordered" evidence="1">
    <location>
        <begin position="318"/>
        <end position="338"/>
    </location>
</feature>
<feature type="domain" description="DUF4246" evidence="2">
    <location>
        <begin position="91"/>
        <end position="540"/>
    </location>
</feature>
<dbReference type="EMBL" id="NHYD01002137">
    <property type="protein sequence ID" value="PPQ88192.1"/>
    <property type="molecule type" value="Genomic_DNA"/>
</dbReference>
<feature type="domain" description="DUF4246" evidence="3">
    <location>
        <begin position="2"/>
        <end position="80"/>
    </location>
</feature>
<comment type="caution">
    <text evidence="4">The sequence shown here is derived from an EMBL/GenBank/DDBJ whole genome shotgun (WGS) entry which is preliminary data.</text>
</comment>
<gene>
    <name evidence="4" type="ORF">CVT25_005157</name>
</gene>
<organism evidence="4 5">
    <name type="scientific">Psilocybe cyanescens</name>
    <dbReference type="NCBI Taxonomy" id="93625"/>
    <lineage>
        <taxon>Eukaryota</taxon>
        <taxon>Fungi</taxon>
        <taxon>Dikarya</taxon>
        <taxon>Basidiomycota</taxon>
        <taxon>Agaricomycotina</taxon>
        <taxon>Agaricomycetes</taxon>
        <taxon>Agaricomycetidae</taxon>
        <taxon>Agaricales</taxon>
        <taxon>Agaricineae</taxon>
        <taxon>Strophariaceae</taxon>
        <taxon>Psilocybe</taxon>
    </lineage>
</organism>
<evidence type="ECO:0000259" key="3">
    <source>
        <dbReference type="Pfam" id="PF21666"/>
    </source>
</evidence>
<dbReference type="InterPro" id="IPR025340">
    <property type="entry name" value="DUF4246"/>
</dbReference>
<dbReference type="OrthoDB" id="415532at2759"/>
<feature type="region of interest" description="Disordered" evidence="1">
    <location>
        <begin position="192"/>
        <end position="216"/>
    </location>
</feature>
<accession>A0A409XBP4</accession>
<dbReference type="PANTHER" id="PTHR33119">
    <property type="entry name" value="IFI3P"/>
    <property type="match status" value="1"/>
</dbReference>
<reference evidence="4 5" key="1">
    <citation type="journal article" date="2018" name="Evol. Lett.">
        <title>Horizontal gene cluster transfer increased hallucinogenic mushroom diversity.</title>
        <authorList>
            <person name="Reynolds H.T."/>
            <person name="Vijayakumar V."/>
            <person name="Gluck-Thaler E."/>
            <person name="Korotkin H.B."/>
            <person name="Matheny P.B."/>
            <person name="Slot J.C."/>
        </authorList>
    </citation>
    <scope>NUCLEOTIDE SEQUENCE [LARGE SCALE GENOMIC DNA]</scope>
    <source>
        <strain evidence="4 5">2631</strain>
    </source>
</reference>
<dbReference type="Pfam" id="PF14033">
    <property type="entry name" value="DUF4246"/>
    <property type="match status" value="1"/>
</dbReference>
<sequence>MLPGFGLPVNYTPRQGDPGFIDGLFYTALSHRNLFDGFVNQQLTTLRELTMMQLMNTITDKPEWYIKVNNPQIAQKWKDEALSSGQDISPKMVDWCIDELRHKASLFPESPSPPPPVVVYNGDVVKSDFAVSSELKSELQKAMKAFEDKTPEHLKDWHPNSDGKVLDLVHPSLYPLVYGLTRVLPNGETTTLDDCIERSGQGRTAPVPNKDEISDPMGNGPDFARRRFPHYQHPFSAKFQWLPCEIDISGEEAKITSYINNLHPLEERPLYDLISKLITASIPLWNLTLAPLRQAGYRSPMYRREPRIHYTEVIYDPDPASWAQDEGPQPGPDEDEDDDAYLDRREEWIRATRVIVRPEPGTFKPLPIPPPYSLKEKYAARGLQVIVKLANIELTPERPEYTGGTWHVEGQMNEHIVATSLFYYSSTNITPSTLSFKHQANSDIHSDILYPAEQDHDWLASIFGCHQHGPAVQELGSVLTPEGRLLTFPNILQHRVGPFKLEDPTKPGHRKIVALFLVDPNIKVISTANVPCQRLDWVQDADASTRTIEAGFPIIIDEANALRLELMEERKAFVVHHGQAFETMTFSLCEH</sequence>
<protein>
    <submittedName>
        <fullName evidence="4">Uncharacterized protein</fullName>
    </submittedName>
</protein>
<evidence type="ECO:0000313" key="5">
    <source>
        <dbReference type="Proteomes" id="UP000283269"/>
    </source>
</evidence>
<dbReference type="InterPro" id="IPR049192">
    <property type="entry name" value="DUF4246_C"/>
</dbReference>
<keyword evidence="5" id="KW-1185">Reference proteome</keyword>
<dbReference type="STRING" id="93625.A0A409XBP4"/>
<evidence type="ECO:0000259" key="2">
    <source>
        <dbReference type="Pfam" id="PF14033"/>
    </source>
</evidence>
<evidence type="ECO:0000313" key="4">
    <source>
        <dbReference type="EMBL" id="PPQ88192.1"/>
    </source>
</evidence>
<name>A0A409XBP4_PSICY</name>
<dbReference type="InParanoid" id="A0A409XBP4"/>
<dbReference type="PANTHER" id="PTHR33119:SF1">
    <property type="entry name" value="FE2OG DIOXYGENASE DOMAIN-CONTAINING PROTEIN"/>
    <property type="match status" value="1"/>
</dbReference>
<dbReference type="InterPro" id="IPR049207">
    <property type="entry name" value="DUF4246_N"/>
</dbReference>
<evidence type="ECO:0000256" key="1">
    <source>
        <dbReference type="SAM" id="MobiDB-lite"/>
    </source>
</evidence>
<dbReference type="Proteomes" id="UP000283269">
    <property type="component" value="Unassembled WGS sequence"/>
</dbReference>
<dbReference type="Pfam" id="PF21666">
    <property type="entry name" value="DUF4246_N"/>
    <property type="match status" value="1"/>
</dbReference>
<dbReference type="AlphaFoldDB" id="A0A409XBP4"/>